<keyword evidence="6" id="KW-0418">Kinase</keyword>
<dbReference type="InterPro" id="IPR003594">
    <property type="entry name" value="HATPase_dom"/>
</dbReference>
<evidence type="ECO:0000259" key="13">
    <source>
        <dbReference type="PROSITE" id="PS50109"/>
    </source>
</evidence>
<dbReference type="PROSITE" id="PS50109">
    <property type="entry name" value="HIS_KIN"/>
    <property type="match status" value="1"/>
</dbReference>
<dbReference type="Gene3D" id="3.30.565.10">
    <property type="entry name" value="Histidine kinase-like ATPase, C-terminal domain"/>
    <property type="match status" value="1"/>
</dbReference>
<dbReference type="InterPro" id="IPR033479">
    <property type="entry name" value="dCache_1"/>
</dbReference>
<dbReference type="InterPro" id="IPR005467">
    <property type="entry name" value="His_kinase_dom"/>
</dbReference>
<dbReference type="SMART" id="SM00387">
    <property type="entry name" value="HATPase_c"/>
    <property type="match status" value="1"/>
</dbReference>
<dbReference type="SUPFAM" id="SSF55874">
    <property type="entry name" value="ATPase domain of HSP90 chaperone/DNA topoisomerase II/histidine kinase"/>
    <property type="match status" value="1"/>
</dbReference>
<protein>
    <recommendedName>
        <fullName evidence="13">Histidine kinase domain-containing protein</fullName>
    </recommendedName>
</protein>
<evidence type="ECO:0000256" key="11">
    <source>
        <dbReference type="SAM" id="Coils"/>
    </source>
</evidence>
<evidence type="ECO:0000256" key="2">
    <source>
        <dbReference type="ARBA" id="ARBA00022475"/>
    </source>
</evidence>
<keyword evidence="4 12" id="KW-0812">Transmembrane</keyword>
<dbReference type="PANTHER" id="PTHR34220:SF7">
    <property type="entry name" value="SENSOR HISTIDINE KINASE YPDA"/>
    <property type="match status" value="1"/>
</dbReference>
<dbReference type="Gene3D" id="3.30.450.20">
    <property type="entry name" value="PAS domain"/>
    <property type="match status" value="1"/>
</dbReference>
<organism evidence="14 15">
    <name type="scientific">Paenibacillus helianthi</name>
    <dbReference type="NCBI Taxonomy" id="1349432"/>
    <lineage>
        <taxon>Bacteria</taxon>
        <taxon>Bacillati</taxon>
        <taxon>Bacillota</taxon>
        <taxon>Bacilli</taxon>
        <taxon>Bacillales</taxon>
        <taxon>Paenibacillaceae</taxon>
        <taxon>Paenibacillus</taxon>
    </lineage>
</organism>
<evidence type="ECO:0000256" key="9">
    <source>
        <dbReference type="ARBA" id="ARBA00023012"/>
    </source>
</evidence>
<evidence type="ECO:0000256" key="1">
    <source>
        <dbReference type="ARBA" id="ARBA00004651"/>
    </source>
</evidence>
<keyword evidence="3" id="KW-0808">Transferase</keyword>
<dbReference type="Pfam" id="PF06580">
    <property type="entry name" value="His_kinase"/>
    <property type="match status" value="1"/>
</dbReference>
<evidence type="ECO:0000256" key="3">
    <source>
        <dbReference type="ARBA" id="ARBA00022679"/>
    </source>
</evidence>
<evidence type="ECO:0000256" key="4">
    <source>
        <dbReference type="ARBA" id="ARBA00022692"/>
    </source>
</evidence>
<feature type="domain" description="Histidine kinase" evidence="13">
    <location>
        <begin position="507"/>
        <end position="615"/>
    </location>
</feature>
<reference evidence="14 15" key="1">
    <citation type="submission" date="2016-03" db="EMBL/GenBank/DDBJ databases">
        <authorList>
            <person name="Sant'Anna F.H."/>
            <person name="Ambrosini A."/>
            <person name="Souza R."/>
            <person name="Bach E."/>
            <person name="Fernandes G."/>
            <person name="Balsanelli E."/>
            <person name="Baura V.A."/>
            <person name="Souza E.M."/>
            <person name="Passaglia L."/>
        </authorList>
    </citation>
    <scope>NUCLEOTIDE SEQUENCE [LARGE SCALE GENOMIC DNA]</scope>
    <source>
        <strain evidence="14 15">P26E</strain>
    </source>
</reference>
<evidence type="ECO:0000256" key="7">
    <source>
        <dbReference type="ARBA" id="ARBA00022840"/>
    </source>
</evidence>
<dbReference type="EMBL" id="LVWI01000081">
    <property type="protein sequence ID" value="OKP80739.1"/>
    <property type="molecule type" value="Genomic_DNA"/>
</dbReference>
<dbReference type="Pfam" id="PF02518">
    <property type="entry name" value="HATPase_c"/>
    <property type="match status" value="1"/>
</dbReference>
<dbReference type="Proteomes" id="UP000186058">
    <property type="component" value="Unassembled WGS sequence"/>
</dbReference>
<comment type="subcellular location">
    <subcellularLocation>
        <location evidence="1">Cell membrane</location>
        <topology evidence="1">Multi-pass membrane protein</topology>
    </subcellularLocation>
</comment>
<evidence type="ECO:0000256" key="10">
    <source>
        <dbReference type="ARBA" id="ARBA00023136"/>
    </source>
</evidence>
<keyword evidence="11" id="KW-0175">Coiled coil</keyword>
<gene>
    <name evidence="14" type="ORF">A3844_27030</name>
</gene>
<evidence type="ECO:0000313" key="15">
    <source>
        <dbReference type="Proteomes" id="UP000186058"/>
    </source>
</evidence>
<keyword evidence="2" id="KW-1003">Cell membrane</keyword>
<sequence>MKKAWAYLTGLGQGILAARKWLFAYVLLILLPVSIMLGSFYQRSNDILEKEVTRTMQLTLKQAGMNLSYKLNHIRDSSNSVFMNQILYDNLLQKDKITDQLGQIKELRNLAETAQENQDIFRLRFFADASRIYGGDRINLYPLADMDQYPWYEAVKEAGGGIVWTGVYPEIYNDYGEKNIFSAARLLRNPQDYEEIVGILVMDISETMVQEIVSELHFSDKYAPFLLDGGGKLIYGTDGPDQGAVPNTKAEAGSGQTVNHLPEELLNEISHTEEGIVKRIIGRDHVNVVYTTIGTTGWKLVAQVSESEISHRATAQGQFTSIATLAGITVMFLVLVFVLLMFMIQGMQRRVQMILRMIRKEGIGWLEDRRSMPDGDFRLLERSVDHLIHKVNTLMEESYQAKIQEREAQLRTLQAQINPHFLYNALDMINWSAISHDAEDTSEMIEALAQYFRLSLNKGRDNVSIADELELARVFLEIQQNRFPSTFTFSIQAEPGLSAYIIPKLTLQPLVENALLHGIRKTKNKQGTIEISARLENGDVVLTVADDGIGMEPEQANRLLLEPAAGQHADGLDGSFGLYNVNERIRYFAGNRYGLSIDTQPGKGTAVRVTVKATLAE</sequence>
<keyword evidence="10 12" id="KW-0472">Membrane</keyword>
<dbReference type="InterPro" id="IPR010559">
    <property type="entry name" value="Sig_transdc_His_kin_internal"/>
</dbReference>
<name>A0ABX3EIA2_9BACL</name>
<evidence type="ECO:0000256" key="8">
    <source>
        <dbReference type="ARBA" id="ARBA00022989"/>
    </source>
</evidence>
<evidence type="ECO:0000256" key="6">
    <source>
        <dbReference type="ARBA" id="ARBA00022777"/>
    </source>
</evidence>
<evidence type="ECO:0000256" key="12">
    <source>
        <dbReference type="SAM" id="Phobius"/>
    </source>
</evidence>
<feature type="transmembrane region" description="Helical" evidence="12">
    <location>
        <begin position="322"/>
        <end position="344"/>
    </location>
</feature>
<keyword evidence="15" id="KW-1185">Reference proteome</keyword>
<feature type="transmembrane region" description="Helical" evidence="12">
    <location>
        <begin position="21"/>
        <end position="41"/>
    </location>
</feature>
<accession>A0ABX3EIA2</accession>
<keyword evidence="8 12" id="KW-1133">Transmembrane helix</keyword>
<dbReference type="RefSeq" id="WP_074109132.1">
    <property type="nucleotide sequence ID" value="NZ_LVWI01000081.1"/>
</dbReference>
<dbReference type="InterPro" id="IPR050640">
    <property type="entry name" value="Bact_2-comp_sensor_kinase"/>
</dbReference>
<keyword evidence="9" id="KW-0902">Two-component regulatory system</keyword>
<dbReference type="InterPro" id="IPR036890">
    <property type="entry name" value="HATPase_C_sf"/>
</dbReference>
<evidence type="ECO:0000313" key="14">
    <source>
        <dbReference type="EMBL" id="OKP80739.1"/>
    </source>
</evidence>
<dbReference type="PANTHER" id="PTHR34220">
    <property type="entry name" value="SENSOR HISTIDINE KINASE YPDA"/>
    <property type="match status" value="1"/>
</dbReference>
<proteinExistence type="predicted"/>
<comment type="caution">
    <text evidence="14">The sequence shown here is derived from an EMBL/GenBank/DDBJ whole genome shotgun (WGS) entry which is preliminary data.</text>
</comment>
<dbReference type="Pfam" id="PF02743">
    <property type="entry name" value="dCache_1"/>
    <property type="match status" value="1"/>
</dbReference>
<evidence type="ECO:0000256" key="5">
    <source>
        <dbReference type="ARBA" id="ARBA00022741"/>
    </source>
</evidence>
<keyword evidence="5" id="KW-0547">Nucleotide-binding</keyword>
<keyword evidence="7" id="KW-0067">ATP-binding</keyword>
<feature type="coiled-coil region" evidence="11">
    <location>
        <begin position="97"/>
        <end position="124"/>
    </location>
</feature>